<gene>
    <name evidence="3" type="ORF">CYMTET_37282</name>
</gene>
<keyword evidence="4" id="KW-1185">Reference proteome</keyword>
<name>A0AAE0F6D5_9CHLO</name>
<feature type="compositionally biased region" description="Low complexity" evidence="1">
    <location>
        <begin position="117"/>
        <end position="154"/>
    </location>
</feature>
<feature type="signal peptide" evidence="2">
    <location>
        <begin position="1"/>
        <end position="20"/>
    </location>
</feature>
<protein>
    <submittedName>
        <fullName evidence="3">Uncharacterized protein</fullName>
    </submittedName>
</protein>
<evidence type="ECO:0000256" key="1">
    <source>
        <dbReference type="SAM" id="MobiDB-lite"/>
    </source>
</evidence>
<comment type="caution">
    <text evidence="3">The sequence shown here is derived from an EMBL/GenBank/DDBJ whole genome shotgun (WGS) entry which is preliminary data.</text>
</comment>
<dbReference type="EMBL" id="LGRX02024820">
    <property type="protein sequence ID" value="KAK3253463.1"/>
    <property type="molecule type" value="Genomic_DNA"/>
</dbReference>
<evidence type="ECO:0000256" key="2">
    <source>
        <dbReference type="SAM" id="SignalP"/>
    </source>
</evidence>
<keyword evidence="2" id="KW-0732">Signal</keyword>
<sequence length="244" mass="26593">MLVALAIQIGILIQSQQVLARQLIPSCKDNDYQECSSPPCSDWDAAKTGCVGGYYKLLDGDSTYSKFSPQVSVTCTDNNQYCIASCGGYTGYCHLPEQYLQVEVRSGYESAFRAECPTVSPTSSPTTTSPTVPPTTVHPTTAPTTNSPTIPPTTALANNSLTIHTTPDIGTSYNLTLDNATHHFPNDFLTSNFLSSYYTSDHPRSNHNPAYCLPKYKPSLNNRSNNQPEHRLPNHIPGNSQPNT</sequence>
<evidence type="ECO:0000313" key="3">
    <source>
        <dbReference type="EMBL" id="KAK3253463.1"/>
    </source>
</evidence>
<feature type="chain" id="PRO_5042101324" evidence="2">
    <location>
        <begin position="21"/>
        <end position="244"/>
    </location>
</feature>
<accession>A0AAE0F6D5</accession>
<proteinExistence type="predicted"/>
<evidence type="ECO:0000313" key="4">
    <source>
        <dbReference type="Proteomes" id="UP001190700"/>
    </source>
</evidence>
<organism evidence="3 4">
    <name type="scientific">Cymbomonas tetramitiformis</name>
    <dbReference type="NCBI Taxonomy" id="36881"/>
    <lineage>
        <taxon>Eukaryota</taxon>
        <taxon>Viridiplantae</taxon>
        <taxon>Chlorophyta</taxon>
        <taxon>Pyramimonadophyceae</taxon>
        <taxon>Pyramimonadales</taxon>
        <taxon>Pyramimonadaceae</taxon>
        <taxon>Cymbomonas</taxon>
    </lineage>
</organism>
<reference evidence="3 4" key="1">
    <citation type="journal article" date="2015" name="Genome Biol. Evol.">
        <title>Comparative Genomics of a Bacterivorous Green Alga Reveals Evolutionary Causalities and Consequences of Phago-Mixotrophic Mode of Nutrition.</title>
        <authorList>
            <person name="Burns J.A."/>
            <person name="Paasch A."/>
            <person name="Narechania A."/>
            <person name="Kim E."/>
        </authorList>
    </citation>
    <scope>NUCLEOTIDE SEQUENCE [LARGE SCALE GENOMIC DNA]</scope>
    <source>
        <strain evidence="3 4">PLY_AMNH</strain>
    </source>
</reference>
<feature type="region of interest" description="Disordered" evidence="1">
    <location>
        <begin position="117"/>
        <end position="156"/>
    </location>
</feature>
<dbReference type="Proteomes" id="UP001190700">
    <property type="component" value="Unassembled WGS sequence"/>
</dbReference>
<dbReference type="AlphaFoldDB" id="A0AAE0F6D5"/>
<feature type="region of interest" description="Disordered" evidence="1">
    <location>
        <begin position="209"/>
        <end position="244"/>
    </location>
</feature>